<evidence type="ECO:0000313" key="3">
    <source>
        <dbReference type="EMBL" id="KAL0361299.1"/>
    </source>
</evidence>
<dbReference type="AlphaFoldDB" id="A0AAW2Q096"/>
<sequence length="85" mass="9198">MGPAMIILITPFLGGSLTSAFPAIEDLGMSLTGDSGLEFLIFLSLSALYFWHSPVYRCSMPAFSNRDRCFYGSVVSSYSAMVGVQ</sequence>
<keyword evidence="2" id="KW-0732">Signal</keyword>
<reference evidence="3" key="1">
    <citation type="submission" date="2020-06" db="EMBL/GenBank/DDBJ databases">
        <authorList>
            <person name="Li T."/>
            <person name="Hu X."/>
            <person name="Zhang T."/>
            <person name="Song X."/>
            <person name="Zhang H."/>
            <person name="Dai N."/>
            <person name="Sheng W."/>
            <person name="Hou X."/>
            <person name="Wei L."/>
        </authorList>
    </citation>
    <scope>NUCLEOTIDE SEQUENCE</scope>
    <source>
        <strain evidence="3">G02</strain>
        <tissue evidence="3">Leaf</tissue>
    </source>
</reference>
<feature type="chain" id="PRO_5043441812" evidence="2">
    <location>
        <begin position="21"/>
        <end position="85"/>
    </location>
</feature>
<evidence type="ECO:0000256" key="2">
    <source>
        <dbReference type="SAM" id="SignalP"/>
    </source>
</evidence>
<feature type="transmembrane region" description="Helical" evidence="1">
    <location>
        <begin position="36"/>
        <end position="56"/>
    </location>
</feature>
<proteinExistence type="predicted"/>
<protein>
    <submittedName>
        <fullName evidence="3">Uncharacterized protein</fullName>
    </submittedName>
</protein>
<gene>
    <name evidence="3" type="ORF">Sradi_3814400</name>
</gene>
<keyword evidence="1" id="KW-0472">Membrane</keyword>
<feature type="signal peptide" evidence="2">
    <location>
        <begin position="1"/>
        <end position="20"/>
    </location>
</feature>
<accession>A0AAW2Q096</accession>
<keyword evidence="1" id="KW-1133">Transmembrane helix</keyword>
<keyword evidence="1" id="KW-0812">Transmembrane</keyword>
<organism evidence="3">
    <name type="scientific">Sesamum radiatum</name>
    <name type="common">Black benniseed</name>
    <dbReference type="NCBI Taxonomy" id="300843"/>
    <lineage>
        <taxon>Eukaryota</taxon>
        <taxon>Viridiplantae</taxon>
        <taxon>Streptophyta</taxon>
        <taxon>Embryophyta</taxon>
        <taxon>Tracheophyta</taxon>
        <taxon>Spermatophyta</taxon>
        <taxon>Magnoliopsida</taxon>
        <taxon>eudicotyledons</taxon>
        <taxon>Gunneridae</taxon>
        <taxon>Pentapetalae</taxon>
        <taxon>asterids</taxon>
        <taxon>lamiids</taxon>
        <taxon>Lamiales</taxon>
        <taxon>Pedaliaceae</taxon>
        <taxon>Sesamum</taxon>
    </lineage>
</organism>
<name>A0AAW2Q096_SESRA</name>
<comment type="caution">
    <text evidence="3">The sequence shown here is derived from an EMBL/GenBank/DDBJ whole genome shotgun (WGS) entry which is preliminary data.</text>
</comment>
<dbReference type="EMBL" id="JACGWJ010000016">
    <property type="protein sequence ID" value="KAL0361299.1"/>
    <property type="molecule type" value="Genomic_DNA"/>
</dbReference>
<reference evidence="3" key="2">
    <citation type="journal article" date="2024" name="Plant">
        <title>Genomic evolution and insights into agronomic trait innovations of Sesamum species.</title>
        <authorList>
            <person name="Miao H."/>
            <person name="Wang L."/>
            <person name="Qu L."/>
            <person name="Liu H."/>
            <person name="Sun Y."/>
            <person name="Le M."/>
            <person name="Wang Q."/>
            <person name="Wei S."/>
            <person name="Zheng Y."/>
            <person name="Lin W."/>
            <person name="Duan Y."/>
            <person name="Cao H."/>
            <person name="Xiong S."/>
            <person name="Wang X."/>
            <person name="Wei L."/>
            <person name="Li C."/>
            <person name="Ma Q."/>
            <person name="Ju M."/>
            <person name="Zhao R."/>
            <person name="Li G."/>
            <person name="Mu C."/>
            <person name="Tian Q."/>
            <person name="Mei H."/>
            <person name="Zhang T."/>
            <person name="Gao T."/>
            <person name="Zhang H."/>
        </authorList>
    </citation>
    <scope>NUCLEOTIDE SEQUENCE</scope>
    <source>
        <strain evidence="3">G02</strain>
    </source>
</reference>
<evidence type="ECO:0000256" key="1">
    <source>
        <dbReference type="SAM" id="Phobius"/>
    </source>
</evidence>